<evidence type="ECO:0000313" key="3">
    <source>
        <dbReference type="Proteomes" id="UP000295781"/>
    </source>
</evidence>
<dbReference type="RefSeq" id="WP_129352261.1">
    <property type="nucleotide sequence ID" value="NZ_CP012670.1"/>
</dbReference>
<dbReference type="CDD" id="cd04301">
    <property type="entry name" value="NAT_SF"/>
    <property type="match status" value="1"/>
</dbReference>
<dbReference type="OrthoDB" id="5496597at2"/>
<dbReference type="GO" id="GO:0016747">
    <property type="term" value="F:acyltransferase activity, transferring groups other than amino-acyl groups"/>
    <property type="evidence" value="ECO:0007669"/>
    <property type="project" value="InterPro"/>
</dbReference>
<dbReference type="SUPFAM" id="SSF55729">
    <property type="entry name" value="Acyl-CoA N-acyltransferases (Nat)"/>
    <property type="match status" value="1"/>
</dbReference>
<reference evidence="2 3" key="1">
    <citation type="submission" date="2015-09" db="EMBL/GenBank/DDBJ databases">
        <title>Sorangium comparison.</title>
        <authorList>
            <person name="Zaburannyi N."/>
            <person name="Bunk B."/>
            <person name="Overmann J."/>
            <person name="Mueller R."/>
        </authorList>
    </citation>
    <scope>NUCLEOTIDE SEQUENCE [LARGE SCALE GENOMIC DNA]</scope>
    <source>
        <strain evidence="2 3">So ceGT47</strain>
    </source>
</reference>
<dbReference type="Proteomes" id="UP000295781">
    <property type="component" value="Chromosome"/>
</dbReference>
<protein>
    <recommendedName>
        <fullName evidence="1">N-acetyltransferase domain-containing protein</fullName>
    </recommendedName>
</protein>
<evidence type="ECO:0000259" key="1">
    <source>
        <dbReference type="PROSITE" id="PS51186"/>
    </source>
</evidence>
<dbReference type="Pfam" id="PF00583">
    <property type="entry name" value="Acetyltransf_1"/>
    <property type="match status" value="1"/>
</dbReference>
<gene>
    <name evidence="2" type="ORF">SOCEGT47_059260</name>
</gene>
<name>A0A4P2Q7W7_SORCE</name>
<dbReference type="InterPro" id="IPR000182">
    <property type="entry name" value="GNAT_dom"/>
</dbReference>
<dbReference type="AlphaFoldDB" id="A0A4P2Q7W7"/>
<dbReference type="InterPro" id="IPR016181">
    <property type="entry name" value="Acyl_CoA_acyltransferase"/>
</dbReference>
<organism evidence="2 3">
    <name type="scientific">Sorangium cellulosum</name>
    <name type="common">Polyangium cellulosum</name>
    <dbReference type="NCBI Taxonomy" id="56"/>
    <lineage>
        <taxon>Bacteria</taxon>
        <taxon>Pseudomonadati</taxon>
        <taxon>Myxococcota</taxon>
        <taxon>Polyangia</taxon>
        <taxon>Polyangiales</taxon>
        <taxon>Polyangiaceae</taxon>
        <taxon>Sorangium</taxon>
    </lineage>
</organism>
<evidence type="ECO:0000313" key="2">
    <source>
        <dbReference type="EMBL" id="AUX25381.1"/>
    </source>
</evidence>
<proteinExistence type="predicted"/>
<accession>A0A4P2Q7W7</accession>
<dbReference type="PROSITE" id="PS51186">
    <property type="entry name" value="GNAT"/>
    <property type="match status" value="1"/>
</dbReference>
<sequence>MQIERVDPLAVAEEASLVLREAWPPPVLHYTADYLRWQLGFPGAAPLAVLAREGGEPAGFIGVAPRRFRFRGVTSDGYLLSFLSVRPKFRGQGLAGRLYAEVFAGVRASGLPTVVFVEARSAPAQHLLAKAVERAGLSMKRLAACQNHGFVPRAGAAPPRAVAAPAADLDDVLAAMAACRDERVLWAAPDAAQLEHSLRDPRPRRLLRVEEAGRTVGAAAVFLSEIATARGIELVPTVDAIFLPEPTADRVAAVLRATSEAFAGQATVPAVSAPNLAALPPEHLRPAGARPTGATFDAFVVRSPGGQRGGPWGDAEVTNLEIV</sequence>
<dbReference type="Gene3D" id="3.40.630.30">
    <property type="match status" value="1"/>
</dbReference>
<feature type="domain" description="N-acetyltransferase" evidence="1">
    <location>
        <begin position="1"/>
        <end position="171"/>
    </location>
</feature>
<dbReference type="EMBL" id="CP012670">
    <property type="protein sequence ID" value="AUX25381.1"/>
    <property type="molecule type" value="Genomic_DNA"/>
</dbReference>